<gene>
    <name evidence="2" type="ORF">GCM10025881_38010</name>
</gene>
<name>A0ABQ6KF52_9MICO</name>
<organism evidence="2 3">
    <name type="scientific">Pseudolysinimonas kribbensis</name>
    <dbReference type="NCBI Taxonomy" id="433641"/>
    <lineage>
        <taxon>Bacteria</taxon>
        <taxon>Bacillati</taxon>
        <taxon>Actinomycetota</taxon>
        <taxon>Actinomycetes</taxon>
        <taxon>Micrococcales</taxon>
        <taxon>Microbacteriaceae</taxon>
        <taxon>Pseudolysinimonas</taxon>
    </lineage>
</organism>
<keyword evidence="3" id="KW-1185">Reference proteome</keyword>
<evidence type="ECO:0000313" key="3">
    <source>
        <dbReference type="Proteomes" id="UP001157034"/>
    </source>
</evidence>
<keyword evidence="1" id="KW-0812">Transmembrane</keyword>
<proteinExistence type="predicted"/>
<evidence type="ECO:0000313" key="2">
    <source>
        <dbReference type="EMBL" id="GMA96977.1"/>
    </source>
</evidence>
<feature type="transmembrane region" description="Helical" evidence="1">
    <location>
        <begin position="7"/>
        <end position="29"/>
    </location>
</feature>
<dbReference type="Proteomes" id="UP001157034">
    <property type="component" value="Unassembled WGS sequence"/>
</dbReference>
<comment type="caution">
    <text evidence="2">The sequence shown here is derived from an EMBL/GenBank/DDBJ whole genome shotgun (WGS) entry which is preliminary data.</text>
</comment>
<keyword evidence="1" id="KW-1133">Transmembrane helix</keyword>
<keyword evidence="1" id="KW-0472">Membrane</keyword>
<reference evidence="3" key="1">
    <citation type="journal article" date="2019" name="Int. J. Syst. Evol. Microbiol.">
        <title>The Global Catalogue of Microorganisms (GCM) 10K type strain sequencing project: providing services to taxonomists for standard genome sequencing and annotation.</title>
        <authorList>
            <consortium name="The Broad Institute Genomics Platform"/>
            <consortium name="The Broad Institute Genome Sequencing Center for Infectious Disease"/>
            <person name="Wu L."/>
            <person name="Ma J."/>
        </authorList>
    </citation>
    <scope>NUCLEOTIDE SEQUENCE [LARGE SCALE GENOMIC DNA]</scope>
    <source>
        <strain evidence="3">NBRC 108894</strain>
    </source>
</reference>
<sequence>MRSAWRSLAWLLVIVIVMGLLLAAGKMFWNWGLKPQLGLDLQGGIEIILTPKVASGSR</sequence>
<protein>
    <submittedName>
        <fullName evidence="2">Uncharacterized protein</fullName>
    </submittedName>
</protein>
<accession>A0ABQ6KF52</accession>
<dbReference type="EMBL" id="BSVB01000001">
    <property type="protein sequence ID" value="GMA96977.1"/>
    <property type="molecule type" value="Genomic_DNA"/>
</dbReference>
<evidence type="ECO:0000256" key="1">
    <source>
        <dbReference type="SAM" id="Phobius"/>
    </source>
</evidence>